<keyword evidence="4" id="KW-1185">Reference proteome</keyword>
<evidence type="ECO:0000313" key="3">
    <source>
        <dbReference type="EMBL" id="BAT91321.1"/>
    </source>
</evidence>
<accession>A0A0S3SEZ3</accession>
<feature type="region of interest" description="Disordered" evidence="1">
    <location>
        <begin position="37"/>
        <end position="84"/>
    </location>
</feature>
<sequence>MGSKNSICVVLFLCLIFSYSTKRISAANKLGVSAAASEQNAGSDEMSESRKLLGTGQKQRPKCTVKQGQEEGHSKDKPICHNYL</sequence>
<evidence type="ECO:0000256" key="2">
    <source>
        <dbReference type="SAM" id="SignalP"/>
    </source>
</evidence>
<organism evidence="3 4">
    <name type="scientific">Vigna angularis var. angularis</name>
    <dbReference type="NCBI Taxonomy" id="157739"/>
    <lineage>
        <taxon>Eukaryota</taxon>
        <taxon>Viridiplantae</taxon>
        <taxon>Streptophyta</taxon>
        <taxon>Embryophyta</taxon>
        <taxon>Tracheophyta</taxon>
        <taxon>Spermatophyta</taxon>
        <taxon>Magnoliopsida</taxon>
        <taxon>eudicotyledons</taxon>
        <taxon>Gunneridae</taxon>
        <taxon>Pentapetalae</taxon>
        <taxon>rosids</taxon>
        <taxon>fabids</taxon>
        <taxon>Fabales</taxon>
        <taxon>Fabaceae</taxon>
        <taxon>Papilionoideae</taxon>
        <taxon>50 kb inversion clade</taxon>
        <taxon>NPAAA clade</taxon>
        <taxon>indigoferoid/millettioid clade</taxon>
        <taxon>Phaseoleae</taxon>
        <taxon>Vigna</taxon>
    </lineage>
</organism>
<keyword evidence="2" id="KW-0732">Signal</keyword>
<gene>
    <name evidence="3" type="primary">Vigan.06G264100</name>
    <name evidence="3" type="ORF">VIGAN_06264100</name>
</gene>
<name>A0A0S3SEZ3_PHAAN</name>
<dbReference type="EMBL" id="AP015039">
    <property type="protein sequence ID" value="BAT91321.1"/>
    <property type="molecule type" value="Genomic_DNA"/>
</dbReference>
<reference evidence="3 4" key="1">
    <citation type="journal article" date="2015" name="Sci. Rep.">
        <title>The power of single molecule real-time sequencing technology in the de novo assembly of a eukaryotic genome.</title>
        <authorList>
            <person name="Sakai H."/>
            <person name="Naito K."/>
            <person name="Ogiso-Tanaka E."/>
            <person name="Takahashi Y."/>
            <person name="Iseki K."/>
            <person name="Muto C."/>
            <person name="Satou K."/>
            <person name="Teruya K."/>
            <person name="Shiroma A."/>
            <person name="Shimoji M."/>
            <person name="Hirano T."/>
            <person name="Itoh T."/>
            <person name="Kaga A."/>
            <person name="Tomooka N."/>
        </authorList>
    </citation>
    <scope>NUCLEOTIDE SEQUENCE [LARGE SCALE GENOMIC DNA]</scope>
    <source>
        <strain evidence="4">cv. Shumari</strain>
    </source>
</reference>
<dbReference type="Proteomes" id="UP000291084">
    <property type="component" value="Chromosome 6"/>
</dbReference>
<feature type="compositionally biased region" description="Basic and acidic residues" evidence="1">
    <location>
        <begin position="68"/>
        <end position="84"/>
    </location>
</feature>
<feature type="chain" id="PRO_5006618070" evidence="2">
    <location>
        <begin position="27"/>
        <end position="84"/>
    </location>
</feature>
<protein>
    <submittedName>
        <fullName evidence="3">Uncharacterized protein</fullName>
    </submittedName>
</protein>
<feature type="signal peptide" evidence="2">
    <location>
        <begin position="1"/>
        <end position="26"/>
    </location>
</feature>
<dbReference type="AlphaFoldDB" id="A0A0S3SEZ3"/>
<proteinExistence type="predicted"/>
<evidence type="ECO:0000313" key="4">
    <source>
        <dbReference type="Proteomes" id="UP000291084"/>
    </source>
</evidence>
<evidence type="ECO:0000256" key="1">
    <source>
        <dbReference type="SAM" id="MobiDB-lite"/>
    </source>
</evidence>